<feature type="non-terminal residue" evidence="5">
    <location>
        <position position="167"/>
    </location>
</feature>
<dbReference type="AlphaFoldDB" id="A0ABD0LI64"/>
<evidence type="ECO:0000256" key="3">
    <source>
        <dbReference type="PROSITE-ProRule" id="PRU00339"/>
    </source>
</evidence>
<dbReference type="PROSITE" id="PS50005">
    <property type="entry name" value="TPR"/>
    <property type="match status" value="1"/>
</dbReference>
<accession>A0ABD0LI64</accession>
<dbReference type="InterPro" id="IPR011990">
    <property type="entry name" value="TPR-like_helical_dom_sf"/>
</dbReference>
<evidence type="ECO:0000313" key="5">
    <source>
        <dbReference type="EMBL" id="KAK7499050.1"/>
    </source>
</evidence>
<dbReference type="PANTHER" id="PTHR22904">
    <property type="entry name" value="TPR REPEAT CONTAINING PROTEIN"/>
    <property type="match status" value="1"/>
</dbReference>
<feature type="compositionally biased region" description="Polar residues" evidence="4">
    <location>
        <begin position="53"/>
        <end position="73"/>
    </location>
</feature>
<reference evidence="5 6" key="1">
    <citation type="journal article" date="2023" name="Sci. Data">
        <title>Genome assembly of the Korean intertidal mud-creeper Batillaria attramentaria.</title>
        <authorList>
            <person name="Patra A.K."/>
            <person name="Ho P.T."/>
            <person name="Jun S."/>
            <person name="Lee S.J."/>
            <person name="Kim Y."/>
            <person name="Won Y.J."/>
        </authorList>
    </citation>
    <scope>NUCLEOTIDE SEQUENCE [LARGE SCALE GENOMIC DNA]</scope>
    <source>
        <strain evidence="5">Wonlab-2016</strain>
    </source>
</reference>
<evidence type="ECO:0000256" key="4">
    <source>
        <dbReference type="SAM" id="MobiDB-lite"/>
    </source>
</evidence>
<keyword evidence="6" id="KW-1185">Reference proteome</keyword>
<gene>
    <name evidence="5" type="ORF">BaRGS_00009597</name>
</gene>
<feature type="region of interest" description="Disordered" evidence="4">
    <location>
        <begin position="53"/>
        <end position="96"/>
    </location>
</feature>
<keyword evidence="2 3" id="KW-0802">TPR repeat</keyword>
<dbReference type="Proteomes" id="UP001519460">
    <property type="component" value="Unassembled WGS sequence"/>
</dbReference>
<dbReference type="PANTHER" id="PTHR22904:SF523">
    <property type="entry name" value="STRESS-INDUCED-PHOSPHOPROTEIN 1"/>
    <property type="match status" value="1"/>
</dbReference>
<evidence type="ECO:0000256" key="1">
    <source>
        <dbReference type="ARBA" id="ARBA00022737"/>
    </source>
</evidence>
<dbReference type="Pfam" id="PF13432">
    <property type="entry name" value="TPR_16"/>
    <property type="match status" value="1"/>
</dbReference>
<name>A0ABD0LI64_9CAEN</name>
<evidence type="ECO:0000256" key="2">
    <source>
        <dbReference type="ARBA" id="ARBA00022803"/>
    </source>
</evidence>
<feature type="compositionally biased region" description="Pro residues" evidence="4">
    <location>
        <begin position="82"/>
        <end position="91"/>
    </location>
</feature>
<dbReference type="EMBL" id="JACVVK020000046">
    <property type="protein sequence ID" value="KAK7499050.1"/>
    <property type="molecule type" value="Genomic_DNA"/>
</dbReference>
<dbReference type="SMART" id="SM00028">
    <property type="entry name" value="TPR"/>
    <property type="match status" value="2"/>
</dbReference>
<dbReference type="InterPro" id="IPR019734">
    <property type="entry name" value="TPR_rpt"/>
</dbReference>
<evidence type="ECO:0000313" key="6">
    <source>
        <dbReference type="Proteomes" id="UP001519460"/>
    </source>
</evidence>
<protein>
    <submittedName>
        <fullName evidence="5">Uncharacterized protein</fullName>
    </submittedName>
</protein>
<dbReference type="SUPFAM" id="SSF48452">
    <property type="entry name" value="TPR-like"/>
    <property type="match status" value="1"/>
</dbReference>
<sequence>MHPLQSFAYWPAVTLLSCPHTGTPTGVTSLDVMCHLSAQWSSGKAMEKLGLSTKRSANKAGTSRCPTSLSAATISPRTQPSPVTPSPPPDSPGGQAAFLQKVRQASEAVSNGDFRRAVQAYTEAIQLDPSNHILYTNRAAARFKLGRYSDSVQDARAARQLNPKWAK</sequence>
<comment type="caution">
    <text evidence="5">The sequence shown here is derived from an EMBL/GenBank/DDBJ whole genome shotgun (WGS) entry which is preliminary data.</text>
</comment>
<organism evidence="5 6">
    <name type="scientific">Batillaria attramentaria</name>
    <dbReference type="NCBI Taxonomy" id="370345"/>
    <lineage>
        <taxon>Eukaryota</taxon>
        <taxon>Metazoa</taxon>
        <taxon>Spiralia</taxon>
        <taxon>Lophotrochozoa</taxon>
        <taxon>Mollusca</taxon>
        <taxon>Gastropoda</taxon>
        <taxon>Caenogastropoda</taxon>
        <taxon>Sorbeoconcha</taxon>
        <taxon>Cerithioidea</taxon>
        <taxon>Batillariidae</taxon>
        <taxon>Batillaria</taxon>
    </lineage>
</organism>
<proteinExistence type="predicted"/>
<feature type="repeat" description="TPR" evidence="3">
    <location>
        <begin position="98"/>
        <end position="131"/>
    </location>
</feature>
<dbReference type="Gene3D" id="1.25.40.10">
    <property type="entry name" value="Tetratricopeptide repeat domain"/>
    <property type="match status" value="1"/>
</dbReference>
<keyword evidence="1" id="KW-0677">Repeat</keyword>